<accession>A0A1J4T907</accession>
<dbReference type="Proteomes" id="UP000183192">
    <property type="component" value="Unassembled WGS sequence"/>
</dbReference>
<dbReference type="EMBL" id="MNUU01000051">
    <property type="protein sequence ID" value="OIO07309.1"/>
    <property type="molecule type" value="Genomic_DNA"/>
</dbReference>
<comment type="caution">
    <text evidence="1">The sequence shown here is derived from an EMBL/GenBank/DDBJ whole genome shotgun (WGS) entry which is preliminary data.</text>
</comment>
<sequence>MTKKEIIWRDILYRAIEKKETKFRQKDLAVKFGFSLSTVFNALKAPRSAGAIEVTGRGFRVIDSEKFLYLWATQRNMEKEIIYKTYIPKSPAKIEGEMPNGVIFSGCSAYIMKYQNAPADYAKVYVYAEGDDLEKIKNRFSKNKSEPNLFVLKSDAYLQKFGVLAPDIQIFVDLWNMKDWYAKDFIKALKDKLFL</sequence>
<proteinExistence type="predicted"/>
<reference evidence="1 2" key="1">
    <citation type="journal article" date="2016" name="Environ. Microbiol.">
        <title>Genomic resolution of a cold subsurface aquifer community provides metabolic insights for novel microbes adapted to high CO concentrations.</title>
        <authorList>
            <person name="Probst A.J."/>
            <person name="Castelle C.J."/>
            <person name="Singh A."/>
            <person name="Brown C.T."/>
            <person name="Anantharaman K."/>
            <person name="Sharon I."/>
            <person name="Hug L.A."/>
            <person name="Burstein D."/>
            <person name="Emerson J.B."/>
            <person name="Thomas B.C."/>
            <person name="Banfield J.F."/>
        </authorList>
    </citation>
    <scope>NUCLEOTIDE SEQUENCE [LARGE SCALE GENOMIC DNA]</scope>
    <source>
        <strain evidence="1">CG1_02_37_44</strain>
    </source>
</reference>
<dbReference type="AlphaFoldDB" id="A0A1J4T907"/>
<gene>
    <name evidence="1" type="ORF">AUJ27_02745</name>
</gene>
<dbReference type="STRING" id="1805146.AUJ27_02745"/>
<organism evidence="1 2">
    <name type="scientific">Candidatus Falkowbacteria bacterium CG1_02_37_44</name>
    <dbReference type="NCBI Taxonomy" id="1805146"/>
    <lineage>
        <taxon>Bacteria</taxon>
        <taxon>Candidatus Falkowiibacteriota</taxon>
    </lineage>
</organism>
<evidence type="ECO:0008006" key="3">
    <source>
        <dbReference type="Google" id="ProtNLM"/>
    </source>
</evidence>
<name>A0A1J4T907_9BACT</name>
<protein>
    <recommendedName>
        <fullName evidence="3">Helix-turn-helix type 11 domain-containing protein</fullName>
    </recommendedName>
</protein>
<evidence type="ECO:0000313" key="1">
    <source>
        <dbReference type="EMBL" id="OIO07309.1"/>
    </source>
</evidence>
<evidence type="ECO:0000313" key="2">
    <source>
        <dbReference type="Proteomes" id="UP000183192"/>
    </source>
</evidence>